<keyword evidence="3" id="KW-0805">Transcription regulation</keyword>
<evidence type="ECO:0000313" key="11">
    <source>
        <dbReference type="EMBL" id="ATC64084.1"/>
    </source>
</evidence>
<dbReference type="InterPro" id="IPR009057">
    <property type="entry name" value="Homeodomain-like_sf"/>
</dbReference>
<evidence type="ECO:0000313" key="12">
    <source>
        <dbReference type="Proteomes" id="UP000217265"/>
    </source>
</evidence>
<dbReference type="Pfam" id="PF25601">
    <property type="entry name" value="AAA_lid_14"/>
    <property type="match status" value="1"/>
</dbReference>
<evidence type="ECO:0000256" key="1">
    <source>
        <dbReference type="ARBA" id="ARBA00022741"/>
    </source>
</evidence>
<evidence type="ECO:0000256" key="4">
    <source>
        <dbReference type="ARBA" id="ARBA00023125"/>
    </source>
</evidence>
<dbReference type="Gene3D" id="1.10.8.60">
    <property type="match status" value="1"/>
</dbReference>
<dbReference type="InterPro" id="IPR001789">
    <property type="entry name" value="Sig_transdc_resp-reg_receiver"/>
</dbReference>
<organism evidence="11 12">
    <name type="scientific">Nibricoccus aquaticus</name>
    <dbReference type="NCBI Taxonomy" id="2576891"/>
    <lineage>
        <taxon>Bacteria</taxon>
        <taxon>Pseudomonadati</taxon>
        <taxon>Verrucomicrobiota</taxon>
        <taxon>Opitutia</taxon>
        <taxon>Opitutales</taxon>
        <taxon>Opitutaceae</taxon>
        <taxon>Nibricoccus</taxon>
    </lineage>
</organism>
<evidence type="ECO:0000259" key="9">
    <source>
        <dbReference type="PROSITE" id="PS50045"/>
    </source>
</evidence>
<keyword evidence="1" id="KW-0547">Nucleotide-binding</keyword>
<dbReference type="RefSeq" id="WP_096055716.1">
    <property type="nucleotide sequence ID" value="NZ_CP023344.1"/>
</dbReference>
<dbReference type="GO" id="GO:0005524">
    <property type="term" value="F:ATP binding"/>
    <property type="evidence" value="ECO:0007669"/>
    <property type="project" value="UniProtKB-KW"/>
</dbReference>
<keyword evidence="2" id="KW-0067">ATP-binding</keyword>
<evidence type="ECO:0000256" key="6">
    <source>
        <dbReference type="ARBA" id="ARBA00023163"/>
    </source>
</evidence>
<dbReference type="Gene3D" id="1.10.10.60">
    <property type="entry name" value="Homeodomain-like"/>
    <property type="match status" value="1"/>
</dbReference>
<evidence type="ECO:0000256" key="7">
    <source>
        <dbReference type="PROSITE-ProRule" id="PRU00169"/>
    </source>
</evidence>
<dbReference type="PANTHER" id="PTHR32071">
    <property type="entry name" value="TRANSCRIPTIONAL REGULATORY PROTEIN"/>
    <property type="match status" value="1"/>
</dbReference>
<evidence type="ECO:0000256" key="5">
    <source>
        <dbReference type="ARBA" id="ARBA00023159"/>
    </source>
</evidence>
<dbReference type="PROSITE" id="PS00688">
    <property type="entry name" value="SIGMA54_INTERACT_3"/>
    <property type="match status" value="1"/>
</dbReference>
<dbReference type="PROSITE" id="PS50110">
    <property type="entry name" value="RESPONSE_REGULATORY"/>
    <property type="match status" value="1"/>
</dbReference>
<dbReference type="Pfam" id="PF00072">
    <property type="entry name" value="Response_reg"/>
    <property type="match status" value="1"/>
</dbReference>
<reference evidence="11 12" key="1">
    <citation type="submission" date="2017-09" db="EMBL/GenBank/DDBJ databases">
        <title>Complete genome sequence of Verrucomicrobial strain HZ-65, isolated from freshwater.</title>
        <authorList>
            <person name="Choi A."/>
        </authorList>
    </citation>
    <scope>NUCLEOTIDE SEQUENCE [LARGE SCALE GENOMIC DNA]</scope>
    <source>
        <strain evidence="11 12">HZ-65</strain>
    </source>
</reference>
<dbReference type="InterPro" id="IPR002078">
    <property type="entry name" value="Sigma_54_int"/>
</dbReference>
<evidence type="ECO:0000256" key="2">
    <source>
        <dbReference type="ARBA" id="ARBA00022840"/>
    </source>
</evidence>
<evidence type="ECO:0000259" key="10">
    <source>
        <dbReference type="PROSITE" id="PS50110"/>
    </source>
</evidence>
<protein>
    <submittedName>
        <fullName evidence="11">Sigma-54-dependent Fis family transcriptional regulator</fullName>
    </submittedName>
</protein>
<feature type="modified residue" description="4-aspartylphosphate" evidence="7">
    <location>
        <position position="54"/>
    </location>
</feature>
<dbReference type="FunFam" id="3.40.50.300:FF:000006">
    <property type="entry name" value="DNA-binding transcriptional regulator NtrC"/>
    <property type="match status" value="1"/>
</dbReference>
<dbReference type="PANTHER" id="PTHR32071:SF21">
    <property type="entry name" value="TRANSCRIPTIONAL REGULATORY PROTEIN FLGR"/>
    <property type="match status" value="1"/>
</dbReference>
<dbReference type="GO" id="GO:0000160">
    <property type="term" value="P:phosphorelay signal transduction system"/>
    <property type="evidence" value="ECO:0007669"/>
    <property type="project" value="InterPro"/>
</dbReference>
<feature type="domain" description="Response regulatory" evidence="10">
    <location>
        <begin position="5"/>
        <end position="119"/>
    </location>
</feature>
<keyword evidence="4" id="KW-0238">DNA-binding</keyword>
<dbReference type="SUPFAM" id="SSF52540">
    <property type="entry name" value="P-loop containing nucleoside triphosphate hydrolases"/>
    <property type="match status" value="1"/>
</dbReference>
<dbReference type="SMART" id="SM00382">
    <property type="entry name" value="AAA"/>
    <property type="match status" value="1"/>
</dbReference>
<dbReference type="InterPro" id="IPR025944">
    <property type="entry name" value="Sigma_54_int_dom_CS"/>
</dbReference>
<dbReference type="InterPro" id="IPR002197">
    <property type="entry name" value="HTH_Fis"/>
</dbReference>
<dbReference type="InterPro" id="IPR003593">
    <property type="entry name" value="AAA+_ATPase"/>
</dbReference>
<dbReference type="SUPFAM" id="SSF46689">
    <property type="entry name" value="Homeodomain-like"/>
    <property type="match status" value="1"/>
</dbReference>
<keyword evidence="6" id="KW-0804">Transcription</keyword>
<keyword evidence="7" id="KW-0597">Phosphoprotein</keyword>
<dbReference type="PROSITE" id="PS50045">
    <property type="entry name" value="SIGMA54_INTERACT_4"/>
    <property type="match status" value="1"/>
</dbReference>
<dbReference type="FunFam" id="1.10.8.60:FF:000014">
    <property type="entry name" value="DNA-binding transcriptional regulator NtrC"/>
    <property type="match status" value="1"/>
</dbReference>
<dbReference type="Gene3D" id="3.40.50.2300">
    <property type="match status" value="1"/>
</dbReference>
<keyword evidence="5" id="KW-0010">Activator</keyword>
<dbReference type="Pfam" id="PF02954">
    <property type="entry name" value="HTH_8"/>
    <property type="match status" value="1"/>
</dbReference>
<dbReference type="OrthoDB" id="9802354at2"/>
<dbReference type="EMBL" id="CP023344">
    <property type="protein sequence ID" value="ATC64084.1"/>
    <property type="molecule type" value="Genomic_DNA"/>
</dbReference>
<dbReference type="SUPFAM" id="SSF52172">
    <property type="entry name" value="CheY-like"/>
    <property type="match status" value="1"/>
</dbReference>
<accession>A0A290Q6F7</accession>
<dbReference type="InterPro" id="IPR027417">
    <property type="entry name" value="P-loop_NTPase"/>
</dbReference>
<dbReference type="GO" id="GO:0006355">
    <property type="term" value="P:regulation of DNA-templated transcription"/>
    <property type="evidence" value="ECO:0007669"/>
    <property type="project" value="InterPro"/>
</dbReference>
<keyword evidence="8" id="KW-0175">Coiled coil</keyword>
<dbReference type="SMART" id="SM00448">
    <property type="entry name" value="REC"/>
    <property type="match status" value="1"/>
</dbReference>
<sequence>MSLERILVLDDEPLIQKVLDELFKRKKFTVTIASSIAQAEAVLAKETFDLIMLDVRLPDGDGQQFLERVSTLPDRPLVVMMTGHGTIESAVSCMRAGAFDYLIKPFSPGQIEIILKKADSYRQLVKVNRYFSEQDGGEGDLLGKGPAMQRLRQLVDRVAPTDATVLITGENGTGKEMIARELYRHSPRRNEPYIKINCAALSENLIESELFGHEKGSFTGATDRREGRFELANRGTLLLDEVSEIPPNLQAKLLRVLQEREFERVGGTKTIKVNVRLLATSNRDLMHFVEKGHFRSDLYYRLNVFPVQVPPLRERAEDIVILAEAFLRRCARKHGLKIPGFSETAVTALTTYPWPGNVRELQNTIERAVILSETGRPISTAALGLPSLAGRSMVGAAIPVSASASSSPPMPEPLPIFNAPAPTAAPTVPPFPTPSHGTTPPLNFSTPPMVPTATPPSFPVAPAAPETASAAPAPAPIIPLEEMEKQAILSALRATNGNRTKTAEMLKISIRTLRNKLNEYRAQGETIEGDGDGE</sequence>
<feature type="domain" description="Sigma-54 factor interaction" evidence="9">
    <location>
        <begin position="141"/>
        <end position="370"/>
    </location>
</feature>
<keyword evidence="12" id="KW-1185">Reference proteome</keyword>
<dbReference type="AlphaFoldDB" id="A0A290Q6F7"/>
<dbReference type="CDD" id="cd00009">
    <property type="entry name" value="AAA"/>
    <property type="match status" value="1"/>
</dbReference>
<dbReference type="InterPro" id="IPR058031">
    <property type="entry name" value="AAA_lid_NorR"/>
</dbReference>
<evidence type="ECO:0000256" key="3">
    <source>
        <dbReference type="ARBA" id="ARBA00023015"/>
    </source>
</evidence>
<feature type="coiled-coil region" evidence="8">
    <location>
        <begin position="503"/>
        <end position="530"/>
    </location>
</feature>
<dbReference type="Pfam" id="PF00158">
    <property type="entry name" value="Sigma54_activat"/>
    <property type="match status" value="1"/>
</dbReference>
<dbReference type="GO" id="GO:0043565">
    <property type="term" value="F:sequence-specific DNA binding"/>
    <property type="evidence" value="ECO:0007669"/>
    <property type="project" value="InterPro"/>
</dbReference>
<gene>
    <name evidence="11" type="ORF">CMV30_09030</name>
</gene>
<dbReference type="KEGG" id="vbh:CMV30_09030"/>
<dbReference type="PRINTS" id="PR01590">
    <property type="entry name" value="HTHFIS"/>
</dbReference>
<proteinExistence type="predicted"/>
<dbReference type="InterPro" id="IPR011006">
    <property type="entry name" value="CheY-like_superfamily"/>
</dbReference>
<evidence type="ECO:0000256" key="8">
    <source>
        <dbReference type="SAM" id="Coils"/>
    </source>
</evidence>
<dbReference type="Gene3D" id="3.40.50.300">
    <property type="entry name" value="P-loop containing nucleotide triphosphate hydrolases"/>
    <property type="match status" value="1"/>
</dbReference>
<dbReference type="Proteomes" id="UP000217265">
    <property type="component" value="Chromosome"/>
</dbReference>
<name>A0A290Q6F7_9BACT</name>